<dbReference type="AlphaFoldDB" id="B2XSF4"/>
<dbReference type="EMBL" id="EU156059">
    <property type="protein sequence ID" value="ABX24533.1"/>
    <property type="molecule type" value="Genomic_DNA"/>
</dbReference>
<protein>
    <submittedName>
        <fullName evidence="1">Uncharacterized protein</fullName>
    </submittedName>
</protein>
<proteinExistence type="predicted"/>
<keyword evidence="1" id="KW-0614">Plasmid</keyword>
<name>B2XSF4_9VIBR</name>
<dbReference type="RefSeq" id="WP_012460434.1">
    <property type="nucleotide sequence ID" value="NC_010733.1"/>
</dbReference>
<geneLocation type="plasmid" evidence="1">
    <name>pSFn1</name>
</geneLocation>
<reference evidence="1" key="1">
    <citation type="journal article" date="2008" name="Appl. Environ. Microbiol.">
        <title>Correlation between detection of a plasmid and high-level virulence of Vibrio nigripulchritudo, a pathogen of the shrimp Litopenaeus stylirostris.</title>
        <authorList>
            <person name="Reynaud Y."/>
            <person name="Saulnier D."/>
            <person name="Mazel D."/>
            <person name="Goarant C."/>
            <person name="Le Roux F."/>
        </authorList>
    </citation>
    <scope>NUCLEOTIDE SEQUENCE</scope>
    <source>
        <strain evidence="1">SFn1</strain>
        <plasmid evidence="1">pSFn1</plasmid>
    </source>
</reference>
<organism evidence="1">
    <name type="scientific">Vibrio nigripulchritudo</name>
    <dbReference type="NCBI Taxonomy" id="28173"/>
    <lineage>
        <taxon>Bacteria</taxon>
        <taxon>Pseudomonadati</taxon>
        <taxon>Pseudomonadota</taxon>
        <taxon>Gammaproteobacteria</taxon>
        <taxon>Vibrionales</taxon>
        <taxon>Vibrionaceae</taxon>
        <taxon>Vibrio</taxon>
    </lineage>
</organism>
<sequence length="120" mass="13536">MANLVKFNTKLALTDMIWTAEPRNALKVIRTYCPFINSGELAADITEQALKIDEAYRDNESAQELDKMMLALKQKATGINIADARMMGLIPNYQDTLDNLPFCRNALSVDLLIEEGFSYE</sequence>
<accession>B2XSF4</accession>
<evidence type="ECO:0000313" key="1">
    <source>
        <dbReference type="EMBL" id="ABX24533.1"/>
    </source>
</evidence>